<feature type="binding site" evidence="4">
    <location>
        <position position="294"/>
    </location>
    <ligand>
        <name>S-adenosyl-L-methionine</name>
        <dbReference type="ChEBI" id="CHEBI:59789"/>
    </ligand>
</feature>
<organism evidence="6 7">
    <name type="scientific">Flaviflexus salsibiostraticola</name>
    <dbReference type="NCBI Taxonomy" id="1282737"/>
    <lineage>
        <taxon>Bacteria</taxon>
        <taxon>Bacillati</taxon>
        <taxon>Actinomycetota</taxon>
        <taxon>Actinomycetes</taxon>
        <taxon>Actinomycetales</taxon>
        <taxon>Actinomycetaceae</taxon>
        <taxon>Flaviflexus</taxon>
    </lineage>
</organism>
<dbReference type="SUPFAM" id="SSF53335">
    <property type="entry name" value="S-adenosyl-L-methionine-dependent methyltransferases"/>
    <property type="match status" value="1"/>
</dbReference>
<dbReference type="AlphaFoldDB" id="A0A3S8ZCD0"/>
<dbReference type="GO" id="GO:0070041">
    <property type="term" value="F:rRNA (uridine-C5-)-methyltransferase activity"/>
    <property type="evidence" value="ECO:0007669"/>
    <property type="project" value="TreeGrafter"/>
</dbReference>
<dbReference type="KEGG" id="fsl:EJO69_08685"/>
<evidence type="ECO:0000313" key="7">
    <source>
        <dbReference type="Proteomes" id="UP000270021"/>
    </source>
</evidence>
<feature type="binding site" evidence="4">
    <location>
        <position position="207"/>
    </location>
    <ligand>
        <name>S-adenosyl-L-methionine</name>
        <dbReference type="ChEBI" id="CHEBI:59789"/>
    </ligand>
</feature>
<dbReference type="Gene3D" id="2.40.50.1070">
    <property type="match status" value="1"/>
</dbReference>
<evidence type="ECO:0000256" key="5">
    <source>
        <dbReference type="PROSITE-ProRule" id="PRU10015"/>
    </source>
</evidence>
<comment type="similarity">
    <text evidence="4">Belongs to the class I-like SAM-binding methyltransferase superfamily. RNA M5U methyltransferase family.</text>
</comment>
<reference evidence="6 7" key="1">
    <citation type="submission" date="2018-12" db="EMBL/GenBank/DDBJ databases">
        <title>Complete genome sequence of Flaviflexus salsibiostraticola KCTC 33148.</title>
        <authorList>
            <person name="Bae J.-W."/>
        </authorList>
    </citation>
    <scope>NUCLEOTIDE SEQUENCE [LARGE SCALE GENOMIC DNA]</scope>
    <source>
        <strain evidence="6 7">KCTC 33148</strain>
    </source>
</reference>
<feature type="active site" description="Nucleophile" evidence="4">
    <location>
        <position position="320"/>
    </location>
</feature>
<keyword evidence="7" id="KW-1185">Reference proteome</keyword>
<dbReference type="PROSITE" id="PS51687">
    <property type="entry name" value="SAM_MT_RNA_M5U"/>
    <property type="match status" value="1"/>
</dbReference>
<dbReference type="PROSITE" id="PS01231">
    <property type="entry name" value="TRMA_2"/>
    <property type="match status" value="1"/>
</dbReference>
<accession>A0A3S8ZCD0</accession>
<dbReference type="Proteomes" id="UP000270021">
    <property type="component" value="Chromosome"/>
</dbReference>
<evidence type="ECO:0000256" key="2">
    <source>
        <dbReference type="ARBA" id="ARBA00022679"/>
    </source>
</evidence>
<evidence type="ECO:0000256" key="1">
    <source>
        <dbReference type="ARBA" id="ARBA00022603"/>
    </source>
</evidence>
<feature type="active site" evidence="5">
    <location>
        <position position="320"/>
    </location>
</feature>
<dbReference type="EMBL" id="CP034438">
    <property type="protein sequence ID" value="AZN31130.1"/>
    <property type="molecule type" value="Genomic_DNA"/>
</dbReference>
<dbReference type="PANTHER" id="PTHR11061:SF30">
    <property type="entry name" value="TRNA (URACIL(54)-C(5))-METHYLTRANSFERASE"/>
    <property type="match status" value="1"/>
</dbReference>
<dbReference type="CDD" id="cd02440">
    <property type="entry name" value="AdoMet_MTases"/>
    <property type="match status" value="1"/>
</dbReference>
<name>A0A3S8ZCD0_9ACTO</name>
<protein>
    <submittedName>
        <fullName evidence="6">23S rRNA (Uracil(747)-C(5))-methyltransferase</fullName>
    </submittedName>
</protein>
<keyword evidence="3 4" id="KW-0949">S-adenosyl-L-methionine</keyword>
<dbReference type="InterPro" id="IPR010280">
    <property type="entry name" value="U5_MeTrfase_fam"/>
</dbReference>
<sequence>MTRCSYFNEGLCRSCTHLAVPYADQLSTKQSIAESLLPCAEWLPPVASAEYGFRNKAKIIVAGSTEQPTLGILRNGYGQDLRDCLLYEAPITDAHGPLTEFITRAGLVPYSVPHRSGELKSILVTVNPAGRLLVRFVLRSEASIPSIRQHLPWLAEQIPLTTATANLLPEHVALPEGPTEIHLFGPEVFDMSLGPLELNLRPQGFFQTNTDITRVLYATAAAWVDEIDPSSIWDLYCGVGGFAKSVARPWRTVRGVELSEDAVRAAGGAPTFVAADAGEWAREQETTPDLLIVNPPRRGIGDLAEWIRDSDIDRVLYSSCSFDSAARDLEIMGFTALRAQVFDMFPHTDHMEVLISAARSE</sequence>
<keyword evidence="1 4" id="KW-0489">Methyltransferase</keyword>
<evidence type="ECO:0000256" key="4">
    <source>
        <dbReference type="PROSITE-ProRule" id="PRU01024"/>
    </source>
</evidence>
<dbReference type="GO" id="GO:0070475">
    <property type="term" value="P:rRNA base methylation"/>
    <property type="evidence" value="ECO:0007669"/>
    <property type="project" value="TreeGrafter"/>
</dbReference>
<dbReference type="InterPro" id="IPR030391">
    <property type="entry name" value="MeTrfase_TrmA_CS"/>
</dbReference>
<feature type="binding site" evidence="4">
    <location>
        <position position="236"/>
    </location>
    <ligand>
        <name>S-adenosyl-L-methionine</name>
        <dbReference type="ChEBI" id="CHEBI:59789"/>
    </ligand>
</feature>
<dbReference type="Gene3D" id="3.40.50.150">
    <property type="entry name" value="Vaccinia Virus protein VP39"/>
    <property type="match status" value="1"/>
</dbReference>
<feature type="binding site" evidence="4">
    <location>
        <position position="257"/>
    </location>
    <ligand>
        <name>S-adenosyl-L-methionine</name>
        <dbReference type="ChEBI" id="CHEBI:59789"/>
    </ligand>
</feature>
<evidence type="ECO:0000313" key="6">
    <source>
        <dbReference type="EMBL" id="AZN31130.1"/>
    </source>
</evidence>
<proteinExistence type="inferred from homology"/>
<evidence type="ECO:0000256" key="3">
    <source>
        <dbReference type="ARBA" id="ARBA00022691"/>
    </source>
</evidence>
<dbReference type="PANTHER" id="PTHR11061">
    <property type="entry name" value="RNA M5U METHYLTRANSFERASE"/>
    <property type="match status" value="1"/>
</dbReference>
<dbReference type="OrthoDB" id="9804590at2"/>
<gene>
    <name evidence="6" type="ORF">EJO69_08685</name>
</gene>
<keyword evidence="2 4" id="KW-0808">Transferase</keyword>
<dbReference type="InterPro" id="IPR030390">
    <property type="entry name" value="MeTrfase_TrmA_AS"/>
</dbReference>
<dbReference type="PROSITE" id="PS01230">
    <property type="entry name" value="TRMA_1"/>
    <property type="match status" value="1"/>
</dbReference>
<dbReference type="InterPro" id="IPR029063">
    <property type="entry name" value="SAM-dependent_MTases_sf"/>
</dbReference>